<evidence type="ECO:0000256" key="1">
    <source>
        <dbReference type="ARBA" id="ARBA00004651"/>
    </source>
</evidence>
<comment type="subcellular location">
    <subcellularLocation>
        <location evidence="1">Cell membrane</location>
        <topology evidence="1">Multi-pass membrane protein</topology>
    </subcellularLocation>
</comment>
<keyword evidence="12" id="KW-1185">Reference proteome</keyword>
<evidence type="ECO:0000256" key="9">
    <source>
        <dbReference type="ARBA" id="ARBA00023136"/>
    </source>
</evidence>
<evidence type="ECO:0000256" key="5">
    <source>
        <dbReference type="ARBA" id="ARBA00022670"/>
    </source>
</evidence>
<dbReference type="PIRSF" id="PIRSF016933">
    <property type="entry name" value="PrsW"/>
    <property type="match status" value="1"/>
</dbReference>
<accession>A0A1I7H7W7</accession>
<feature type="transmembrane region" description="Helical" evidence="10">
    <location>
        <begin position="81"/>
        <end position="100"/>
    </location>
</feature>
<comment type="similarity">
    <text evidence="2">Belongs to the protease PrsW family.</text>
</comment>
<evidence type="ECO:0000256" key="4">
    <source>
        <dbReference type="ARBA" id="ARBA00022475"/>
    </source>
</evidence>
<proteinExistence type="inferred from homology"/>
<evidence type="ECO:0000313" key="11">
    <source>
        <dbReference type="EMBL" id="SFU56749.1"/>
    </source>
</evidence>
<evidence type="ECO:0000256" key="2">
    <source>
        <dbReference type="ARBA" id="ARBA00009165"/>
    </source>
</evidence>
<feature type="transmembrane region" description="Helical" evidence="10">
    <location>
        <begin position="45"/>
        <end position="69"/>
    </location>
</feature>
<dbReference type="Pfam" id="PF13367">
    <property type="entry name" value="PrsW-protease"/>
    <property type="match status" value="1"/>
</dbReference>
<dbReference type="PANTHER" id="PTHR36844">
    <property type="entry name" value="PROTEASE PRSW"/>
    <property type="match status" value="1"/>
</dbReference>
<dbReference type="RefSeq" id="WP_090471294.1">
    <property type="nucleotide sequence ID" value="NZ_FOWF01000014.1"/>
</dbReference>
<keyword evidence="5" id="KW-0645">Protease</keyword>
<dbReference type="InterPro" id="IPR023596">
    <property type="entry name" value="Peptidase_PrsW_arch/bac"/>
</dbReference>
<gene>
    <name evidence="11" type="ORF">SAMN05216508_11321</name>
</gene>
<dbReference type="GO" id="GO:0006508">
    <property type="term" value="P:proteolysis"/>
    <property type="evidence" value="ECO:0007669"/>
    <property type="project" value="UniProtKB-KW"/>
</dbReference>
<evidence type="ECO:0000256" key="8">
    <source>
        <dbReference type="ARBA" id="ARBA00022989"/>
    </source>
</evidence>
<dbReference type="OrthoDB" id="5504276at2"/>
<dbReference type="GO" id="GO:0005886">
    <property type="term" value="C:plasma membrane"/>
    <property type="evidence" value="ECO:0007669"/>
    <property type="project" value="UniProtKB-SubCell"/>
</dbReference>
<dbReference type="STRING" id="155865.SAMN05216515_11421"/>
<dbReference type="GO" id="GO:0008233">
    <property type="term" value="F:peptidase activity"/>
    <property type="evidence" value="ECO:0007669"/>
    <property type="project" value="UniProtKB-KW"/>
</dbReference>
<dbReference type="AlphaFoldDB" id="A0A1I7H7W7"/>
<dbReference type="InterPro" id="IPR026898">
    <property type="entry name" value="PrsW"/>
</dbReference>
<keyword evidence="8 10" id="KW-1133">Transmembrane helix</keyword>
<dbReference type="EMBL" id="FPBT01000013">
    <property type="protein sequence ID" value="SFU56749.1"/>
    <property type="molecule type" value="Genomic_DNA"/>
</dbReference>
<feature type="transmembrane region" description="Helical" evidence="10">
    <location>
        <begin position="210"/>
        <end position="231"/>
    </location>
</feature>
<dbReference type="PANTHER" id="PTHR36844:SF1">
    <property type="entry name" value="PROTEASE PRSW"/>
    <property type="match status" value="1"/>
</dbReference>
<keyword evidence="4" id="KW-1003">Cell membrane</keyword>
<evidence type="ECO:0000256" key="10">
    <source>
        <dbReference type="SAM" id="Phobius"/>
    </source>
</evidence>
<evidence type="ECO:0000256" key="6">
    <source>
        <dbReference type="ARBA" id="ARBA00022692"/>
    </source>
</evidence>
<feature type="transmembrane region" description="Helical" evidence="10">
    <location>
        <begin position="184"/>
        <end position="204"/>
    </location>
</feature>
<evidence type="ECO:0000313" key="12">
    <source>
        <dbReference type="Proteomes" id="UP000198817"/>
    </source>
</evidence>
<feature type="transmembrane region" description="Helical" evidence="10">
    <location>
        <begin position="6"/>
        <end position="33"/>
    </location>
</feature>
<sequence length="245" mass="27315">MFMFYAPAVLLSPMTILLLAALIPPFILLVKVYRMDTIEKEPKGLIFRLVLAGALTVIPAGFLEGIGIGSVLTPLVGKENIYLYNFLQYFLVVGIAEEGVKHFALRKITWSSPEFNYRFDAVVYAVSVSLGFAAAENISYVFSYGLSVALVRAVTSIPGHAIFGIYMGYYYGMARWARNRGNRAAGSHYMCMSMIVPVLLHGAYDFCASSRNSVLALCFYIYIILLDIAAFREVKKLSREDTYID</sequence>
<protein>
    <recommendedName>
        <fullName evidence="3">Protease PrsW</fullName>
    </recommendedName>
</protein>
<dbReference type="Proteomes" id="UP000198817">
    <property type="component" value="Unassembled WGS sequence"/>
</dbReference>
<keyword evidence="9 10" id="KW-0472">Membrane</keyword>
<organism evidence="11 12">
    <name type="scientific">Eubacterium pyruvativorans</name>
    <dbReference type="NCBI Taxonomy" id="155865"/>
    <lineage>
        <taxon>Bacteria</taxon>
        <taxon>Bacillati</taxon>
        <taxon>Bacillota</taxon>
        <taxon>Clostridia</taxon>
        <taxon>Eubacteriales</taxon>
        <taxon>Eubacteriaceae</taxon>
        <taxon>Eubacterium</taxon>
    </lineage>
</organism>
<keyword evidence="7" id="KW-0378">Hydrolase</keyword>
<name>A0A1I7H7W7_9FIRM</name>
<reference evidence="11 12" key="1">
    <citation type="submission" date="2016-10" db="EMBL/GenBank/DDBJ databases">
        <authorList>
            <person name="de Groot N.N."/>
        </authorList>
    </citation>
    <scope>NUCLEOTIDE SEQUENCE [LARGE SCALE GENOMIC DNA]</scope>
    <source>
        <strain evidence="11 12">KHGC13</strain>
    </source>
</reference>
<evidence type="ECO:0000256" key="7">
    <source>
        <dbReference type="ARBA" id="ARBA00022801"/>
    </source>
</evidence>
<keyword evidence="6 10" id="KW-0812">Transmembrane</keyword>
<feature type="transmembrane region" description="Helical" evidence="10">
    <location>
        <begin position="121"/>
        <end position="143"/>
    </location>
</feature>
<feature type="transmembrane region" description="Helical" evidence="10">
    <location>
        <begin position="149"/>
        <end position="172"/>
    </location>
</feature>
<evidence type="ECO:0000256" key="3">
    <source>
        <dbReference type="ARBA" id="ARBA00018997"/>
    </source>
</evidence>